<dbReference type="GO" id="GO:0016787">
    <property type="term" value="F:hydrolase activity"/>
    <property type="evidence" value="ECO:0007669"/>
    <property type="project" value="UniProtKB-KW"/>
</dbReference>
<dbReference type="Gene3D" id="3.40.50.1820">
    <property type="entry name" value="alpha/beta hydrolase"/>
    <property type="match status" value="1"/>
</dbReference>
<evidence type="ECO:0000313" key="3">
    <source>
        <dbReference type="EMBL" id="ROR31453.1"/>
    </source>
</evidence>
<dbReference type="PANTHER" id="PTHR48081">
    <property type="entry name" value="AB HYDROLASE SUPERFAMILY PROTEIN C4A8.06C"/>
    <property type="match status" value="1"/>
</dbReference>
<keyword evidence="1" id="KW-0378">Hydrolase</keyword>
<feature type="domain" description="BD-FAE-like" evidence="2">
    <location>
        <begin position="34"/>
        <end position="216"/>
    </location>
</feature>
<dbReference type="Proteomes" id="UP000273083">
    <property type="component" value="Unassembled WGS sequence"/>
</dbReference>
<comment type="caution">
    <text evidence="3">The sequence shown here is derived from an EMBL/GenBank/DDBJ whole genome shotgun (WGS) entry which is preliminary data.</text>
</comment>
<name>A0A3N1XXV4_9FIRM</name>
<dbReference type="PANTHER" id="PTHR48081:SF6">
    <property type="entry name" value="PEPTIDASE S9 PROLYL OLIGOPEPTIDASE CATALYTIC DOMAIN-CONTAINING PROTEIN"/>
    <property type="match status" value="1"/>
</dbReference>
<protein>
    <submittedName>
        <fullName evidence="3">Acetyl esterase/lipase</fullName>
    </submittedName>
</protein>
<dbReference type="OrthoDB" id="9794725at2"/>
<dbReference type="Pfam" id="PF20434">
    <property type="entry name" value="BD-FAE"/>
    <property type="match status" value="1"/>
</dbReference>
<dbReference type="RefSeq" id="WP_123607556.1">
    <property type="nucleotide sequence ID" value="NZ_RJVG01000001.1"/>
</dbReference>
<dbReference type="InterPro" id="IPR050300">
    <property type="entry name" value="GDXG_lipolytic_enzyme"/>
</dbReference>
<sequence>MIYKEISVNVEGSMPYVKLCMYFLDNSDEIDPEKLRPLILICPGGGYSMTSDREAEAFAIQFMSMGYHAAVLRYSVAPARYPTSLLELSKSIAYLRSQGEEYHIDTDKIIVQGSSAGGHLAASLGVFWNREFLSDKLKVSAETIKPNGLILNYPVITSKKFAHKDSFRNLLGDRYDSLVNEMSLEDQISKDTPRTFIWHTFTDASVPVENSLLFVEGLVEHKIPTEFHMYPVGAHGLGLANELTARPDGYGIQKECESWIQLAKVWLNGLTRE</sequence>
<accession>A0A3N1XXV4</accession>
<dbReference type="InterPro" id="IPR029058">
    <property type="entry name" value="AB_hydrolase_fold"/>
</dbReference>
<dbReference type="EMBL" id="RJVG01000001">
    <property type="protein sequence ID" value="ROR31453.1"/>
    <property type="molecule type" value="Genomic_DNA"/>
</dbReference>
<organism evidence="3 4">
    <name type="scientific">Mobilisporobacter senegalensis</name>
    <dbReference type="NCBI Taxonomy" id="1329262"/>
    <lineage>
        <taxon>Bacteria</taxon>
        <taxon>Bacillati</taxon>
        <taxon>Bacillota</taxon>
        <taxon>Clostridia</taxon>
        <taxon>Lachnospirales</taxon>
        <taxon>Lachnospiraceae</taxon>
        <taxon>Mobilisporobacter</taxon>
    </lineage>
</organism>
<gene>
    <name evidence="3" type="ORF">EDD66_10169</name>
</gene>
<proteinExistence type="predicted"/>
<keyword evidence="4" id="KW-1185">Reference proteome</keyword>
<dbReference type="AlphaFoldDB" id="A0A3N1XXV4"/>
<reference evidence="3 4" key="1">
    <citation type="submission" date="2018-11" db="EMBL/GenBank/DDBJ databases">
        <title>Genomic Encyclopedia of Type Strains, Phase IV (KMG-IV): sequencing the most valuable type-strain genomes for metagenomic binning, comparative biology and taxonomic classification.</title>
        <authorList>
            <person name="Goeker M."/>
        </authorList>
    </citation>
    <scope>NUCLEOTIDE SEQUENCE [LARGE SCALE GENOMIC DNA]</scope>
    <source>
        <strain evidence="3 4">DSM 26537</strain>
    </source>
</reference>
<dbReference type="InterPro" id="IPR049492">
    <property type="entry name" value="BD-FAE-like_dom"/>
</dbReference>
<evidence type="ECO:0000256" key="1">
    <source>
        <dbReference type="ARBA" id="ARBA00022801"/>
    </source>
</evidence>
<evidence type="ECO:0000259" key="2">
    <source>
        <dbReference type="Pfam" id="PF20434"/>
    </source>
</evidence>
<dbReference type="SUPFAM" id="SSF53474">
    <property type="entry name" value="alpha/beta-Hydrolases"/>
    <property type="match status" value="1"/>
</dbReference>
<evidence type="ECO:0000313" key="4">
    <source>
        <dbReference type="Proteomes" id="UP000273083"/>
    </source>
</evidence>